<gene>
    <name evidence="2" type="ORF">KDW_24450</name>
</gene>
<keyword evidence="3" id="KW-1185">Reference proteome</keyword>
<evidence type="ECO:0000256" key="1">
    <source>
        <dbReference type="SAM" id="MobiDB-lite"/>
    </source>
</evidence>
<feature type="compositionally biased region" description="Basic and acidic residues" evidence="1">
    <location>
        <begin position="184"/>
        <end position="198"/>
    </location>
</feature>
<feature type="compositionally biased region" description="Basic and acidic residues" evidence="1">
    <location>
        <begin position="281"/>
        <end position="306"/>
    </location>
</feature>
<feature type="compositionally biased region" description="Low complexity" evidence="1">
    <location>
        <begin position="78"/>
        <end position="94"/>
    </location>
</feature>
<name>A0A5J4KKG7_9CHLR</name>
<accession>A0A5J4KKG7</accession>
<evidence type="ECO:0000313" key="2">
    <source>
        <dbReference type="EMBL" id="GER88283.1"/>
    </source>
</evidence>
<feature type="compositionally biased region" description="Low complexity" evidence="1">
    <location>
        <begin position="153"/>
        <end position="167"/>
    </location>
</feature>
<feature type="compositionally biased region" description="Polar residues" evidence="1">
    <location>
        <begin position="1"/>
        <end position="13"/>
    </location>
</feature>
<dbReference type="Proteomes" id="UP000326912">
    <property type="component" value="Unassembled WGS sequence"/>
</dbReference>
<dbReference type="AlphaFoldDB" id="A0A5J4KKG7"/>
<feature type="compositionally biased region" description="Polar residues" evidence="1">
    <location>
        <begin position="171"/>
        <end position="183"/>
    </location>
</feature>
<feature type="region of interest" description="Disordered" evidence="1">
    <location>
        <begin position="1"/>
        <end position="306"/>
    </location>
</feature>
<evidence type="ECO:0000313" key="3">
    <source>
        <dbReference type="Proteomes" id="UP000326912"/>
    </source>
</evidence>
<sequence>MAKTTQVSKNSAQDDVLKKRKKSAKKEAKVMLRIEQAKKDVHKAEQKIQKAQDNLKTRTDHLHDLEESLHQLQTAVPAVAEKAATSTKKASQKVNNSHKDDKKQKQKSASKASTNNGQVLDAGDSYENSADIEALHLSSPEPAEGRVDLSDVTAPTSTTASTTTHTPIENIPTQQPTSANNAEVHSDLSIKPAPEDITIKSGGGSMPVETNNAHAWPPPAIREELADAIAQEAVAHTTSSTSPSDTSHKDDGLDENEDETSGFAGTHRSPRRHNTRTSAVLKREQQDSHEAHDNNSSPEDKSSDNV</sequence>
<comment type="caution">
    <text evidence="2">The sequence shown here is derived from an EMBL/GenBank/DDBJ whole genome shotgun (WGS) entry which is preliminary data.</text>
</comment>
<feature type="compositionally biased region" description="Basic and acidic residues" evidence="1">
    <location>
        <begin position="25"/>
        <end position="69"/>
    </location>
</feature>
<proteinExistence type="predicted"/>
<reference evidence="2 3" key="1">
    <citation type="submission" date="2019-10" db="EMBL/GenBank/DDBJ databases">
        <title>Dictyobacter vulcani sp. nov., within the class Ktedonobacteria, isolated from soil of volcanic Mt. Zao.</title>
        <authorList>
            <person name="Zheng Y."/>
            <person name="Wang C.M."/>
            <person name="Sakai Y."/>
            <person name="Abe K."/>
            <person name="Yokota A."/>
            <person name="Yabe S."/>
        </authorList>
    </citation>
    <scope>NUCLEOTIDE SEQUENCE [LARGE SCALE GENOMIC DNA]</scope>
    <source>
        <strain evidence="2 3">W12</strain>
    </source>
</reference>
<organism evidence="2 3">
    <name type="scientific">Dictyobacter vulcani</name>
    <dbReference type="NCBI Taxonomy" id="2607529"/>
    <lineage>
        <taxon>Bacteria</taxon>
        <taxon>Bacillati</taxon>
        <taxon>Chloroflexota</taxon>
        <taxon>Ktedonobacteria</taxon>
        <taxon>Ktedonobacterales</taxon>
        <taxon>Dictyobacteraceae</taxon>
        <taxon>Dictyobacter</taxon>
    </lineage>
</organism>
<dbReference type="EMBL" id="BKZW01000001">
    <property type="protein sequence ID" value="GER88283.1"/>
    <property type="molecule type" value="Genomic_DNA"/>
</dbReference>
<protein>
    <submittedName>
        <fullName evidence="2">Uncharacterized protein</fullName>
    </submittedName>
</protein>
<dbReference type="RefSeq" id="WP_151756204.1">
    <property type="nucleotide sequence ID" value="NZ_BKZW01000001.1"/>
</dbReference>